<keyword evidence="3" id="KW-1185">Reference proteome</keyword>
<evidence type="ECO:0000313" key="2">
    <source>
        <dbReference type="EMBL" id="KAK9941650.1"/>
    </source>
</evidence>
<protein>
    <submittedName>
        <fullName evidence="2">Uncharacterized protein</fullName>
    </submittedName>
</protein>
<gene>
    <name evidence="2" type="ORF">M0R45_007350</name>
</gene>
<keyword evidence="1" id="KW-1133">Transmembrane helix</keyword>
<reference evidence="2 3" key="1">
    <citation type="journal article" date="2023" name="G3 (Bethesda)">
        <title>A chromosome-length genome assembly and annotation of blackberry (Rubus argutus, cv. 'Hillquist').</title>
        <authorList>
            <person name="Bruna T."/>
            <person name="Aryal R."/>
            <person name="Dudchenko O."/>
            <person name="Sargent D.J."/>
            <person name="Mead D."/>
            <person name="Buti M."/>
            <person name="Cavallini A."/>
            <person name="Hytonen T."/>
            <person name="Andres J."/>
            <person name="Pham M."/>
            <person name="Weisz D."/>
            <person name="Mascagni F."/>
            <person name="Usai G."/>
            <person name="Natali L."/>
            <person name="Bassil N."/>
            <person name="Fernandez G.E."/>
            <person name="Lomsadze A."/>
            <person name="Armour M."/>
            <person name="Olukolu B."/>
            <person name="Poorten T."/>
            <person name="Britton C."/>
            <person name="Davik J."/>
            <person name="Ashrafi H."/>
            <person name="Aiden E.L."/>
            <person name="Borodovsky M."/>
            <person name="Worthington M."/>
        </authorList>
    </citation>
    <scope>NUCLEOTIDE SEQUENCE [LARGE SCALE GENOMIC DNA]</scope>
    <source>
        <strain evidence="2">PI 553951</strain>
    </source>
</reference>
<accession>A0AAW1Y011</accession>
<dbReference type="EMBL" id="JBEDUW010000002">
    <property type="protein sequence ID" value="KAK9941650.1"/>
    <property type="molecule type" value="Genomic_DNA"/>
</dbReference>
<evidence type="ECO:0000256" key="1">
    <source>
        <dbReference type="SAM" id="Phobius"/>
    </source>
</evidence>
<feature type="transmembrane region" description="Helical" evidence="1">
    <location>
        <begin position="87"/>
        <end position="113"/>
    </location>
</feature>
<organism evidence="2 3">
    <name type="scientific">Rubus argutus</name>
    <name type="common">Southern blackberry</name>
    <dbReference type="NCBI Taxonomy" id="59490"/>
    <lineage>
        <taxon>Eukaryota</taxon>
        <taxon>Viridiplantae</taxon>
        <taxon>Streptophyta</taxon>
        <taxon>Embryophyta</taxon>
        <taxon>Tracheophyta</taxon>
        <taxon>Spermatophyta</taxon>
        <taxon>Magnoliopsida</taxon>
        <taxon>eudicotyledons</taxon>
        <taxon>Gunneridae</taxon>
        <taxon>Pentapetalae</taxon>
        <taxon>rosids</taxon>
        <taxon>fabids</taxon>
        <taxon>Rosales</taxon>
        <taxon>Rosaceae</taxon>
        <taxon>Rosoideae</taxon>
        <taxon>Rosoideae incertae sedis</taxon>
        <taxon>Rubus</taxon>
    </lineage>
</organism>
<comment type="caution">
    <text evidence="2">The sequence shown here is derived from an EMBL/GenBank/DDBJ whole genome shotgun (WGS) entry which is preliminary data.</text>
</comment>
<name>A0AAW1Y011_RUBAR</name>
<keyword evidence="1" id="KW-0472">Membrane</keyword>
<dbReference type="Proteomes" id="UP001457282">
    <property type="component" value="Unassembled WGS sequence"/>
</dbReference>
<dbReference type="AlphaFoldDB" id="A0AAW1Y011"/>
<keyword evidence="1" id="KW-0812">Transmembrane</keyword>
<evidence type="ECO:0000313" key="3">
    <source>
        <dbReference type="Proteomes" id="UP001457282"/>
    </source>
</evidence>
<sequence>MALSMQDCFLRSKSRVRRLSEGDRNTSFLHNMIKVVSHFKAVFSKDNSIVNSGLVEKVIPSMVTAAENSLLIAMPSSDEISATVNQWMVSLLLVQMALAESFFTVTGMLFLLMSSQPFRVFSRVASSLLTSIQTC</sequence>
<proteinExistence type="predicted"/>